<dbReference type="InterPro" id="IPR052926">
    <property type="entry name" value="Metallo-beta-lactamase_dom"/>
</dbReference>
<dbReference type="OrthoDB" id="9803916at2"/>
<protein>
    <submittedName>
        <fullName evidence="2">Metal-dependent hydrolase, beta-lactamase superfamily II</fullName>
    </submittedName>
</protein>
<dbReference type="Gene3D" id="3.60.15.10">
    <property type="entry name" value="Ribonuclease Z/Hydroxyacylglutathione hydrolase-like"/>
    <property type="match status" value="1"/>
</dbReference>
<name>H2J753_MARPK</name>
<proteinExistence type="predicted"/>
<dbReference type="SUPFAM" id="SSF56281">
    <property type="entry name" value="Metallo-hydrolase/oxidoreductase"/>
    <property type="match status" value="1"/>
</dbReference>
<dbReference type="CDD" id="cd07713">
    <property type="entry name" value="DHPS-like_MBL-fold"/>
    <property type="match status" value="1"/>
</dbReference>
<dbReference type="KEGG" id="mpz:Marpi_2048"/>
<dbReference type="InterPro" id="IPR036866">
    <property type="entry name" value="RibonucZ/Hydroxyglut_hydro"/>
</dbReference>
<dbReference type="HOGENOM" id="CLU_036012_1_0_0"/>
<dbReference type="GO" id="GO:0016740">
    <property type="term" value="F:transferase activity"/>
    <property type="evidence" value="ECO:0007669"/>
    <property type="project" value="TreeGrafter"/>
</dbReference>
<dbReference type="EMBL" id="CP003257">
    <property type="protein sequence ID" value="AEX86423.1"/>
    <property type="molecule type" value="Genomic_DNA"/>
</dbReference>
<sequence length="233" mass="26839">MKITGIVDNYKVHPLLKRDWGLSILVENNGSLTLFDTGNDYRILEHNITHLGLRFKTIDNLFLSHYHDDHTGGLEYIMENYTVKRSFIPSRFPERMLKLLREKSEVIICDSPKEIEPNIYSTGTFEGDIPEHSMVLKTPKGLVVIVGCSHPKVENILEFAKKEFKDKLHAVIGGFHFYKLYEEKLFVRIDRIKKTEVEYILPSHCTGTDALNVLNVEFKGRIMKFGAGTILEI</sequence>
<dbReference type="AlphaFoldDB" id="H2J753"/>
<reference evidence="2 3" key="1">
    <citation type="journal article" date="2012" name="J. Bacteriol.">
        <title>Complete Genome Sequence of the Thermophilic, Piezophilic, Heterotrophic Bacterium Marinitoga piezophila KA3.</title>
        <authorList>
            <person name="Lucas S."/>
            <person name="Han J."/>
            <person name="Lapidus A."/>
            <person name="Cheng J.F."/>
            <person name="Goodwin L.A."/>
            <person name="Pitluck S."/>
            <person name="Peters L."/>
            <person name="Mikhailova N."/>
            <person name="Teshima H."/>
            <person name="Detter J.C."/>
            <person name="Han C."/>
            <person name="Tapia R."/>
            <person name="Land M."/>
            <person name="Hauser L."/>
            <person name="Kyrpides N.C."/>
            <person name="Ivanova N."/>
            <person name="Pagani I."/>
            <person name="Vannier P."/>
            <person name="Oger P."/>
            <person name="Bartlett D.H."/>
            <person name="Noll K.M."/>
            <person name="Woyke T."/>
            <person name="Jebbar M."/>
        </authorList>
    </citation>
    <scope>NUCLEOTIDE SEQUENCE [LARGE SCALE GENOMIC DNA]</scope>
    <source>
        <strain evidence="3">DSM 14283 / JCM 11233 / KA3</strain>
    </source>
</reference>
<keyword evidence="2" id="KW-0378">Hydrolase</keyword>
<dbReference type="PANTHER" id="PTHR13754:SF13">
    <property type="entry name" value="METALLO-BETA-LACTAMASE SUPERFAMILY PROTEIN (AFU_ORTHOLOGUE AFUA_3G07630)"/>
    <property type="match status" value="1"/>
</dbReference>
<organism evidence="2 3">
    <name type="scientific">Marinitoga piezophila (strain DSM 14283 / JCM 11233 / KA3)</name>
    <dbReference type="NCBI Taxonomy" id="443254"/>
    <lineage>
        <taxon>Bacteria</taxon>
        <taxon>Thermotogati</taxon>
        <taxon>Thermotogota</taxon>
        <taxon>Thermotogae</taxon>
        <taxon>Petrotogales</taxon>
        <taxon>Petrotogaceae</taxon>
        <taxon>Marinitoga</taxon>
    </lineage>
</organism>
<reference evidence="3" key="2">
    <citation type="submission" date="2012-01" db="EMBL/GenBank/DDBJ databases">
        <title>Complete sequence of chromosome of Marinitoga piezophila KA3.</title>
        <authorList>
            <person name="Lucas S."/>
            <person name="Han J."/>
            <person name="Lapidus A."/>
            <person name="Cheng J.-F."/>
            <person name="Goodwin L."/>
            <person name="Pitluck S."/>
            <person name="Peters L."/>
            <person name="Mikhailova N."/>
            <person name="Teshima H."/>
            <person name="Detter J.C."/>
            <person name="Han C."/>
            <person name="Tapia R."/>
            <person name="Land M."/>
            <person name="Hauser L."/>
            <person name="Kyrpides N."/>
            <person name="Ivanova N."/>
            <person name="Pagani I."/>
            <person name="Jebbar M."/>
            <person name="Vannier P."/>
            <person name="Oger P."/>
            <person name="Cario A."/>
            <person name="Bartlett D."/>
            <person name="Noll K.M."/>
            <person name="Woyke T."/>
        </authorList>
    </citation>
    <scope>NUCLEOTIDE SEQUENCE [LARGE SCALE GENOMIC DNA]</scope>
    <source>
        <strain evidence="3">DSM 14283 / JCM 11233 / KA3</strain>
    </source>
</reference>
<dbReference type="GO" id="GO:0016787">
    <property type="term" value="F:hydrolase activity"/>
    <property type="evidence" value="ECO:0007669"/>
    <property type="project" value="UniProtKB-KW"/>
</dbReference>
<evidence type="ECO:0000313" key="2">
    <source>
        <dbReference type="EMBL" id="AEX86423.1"/>
    </source>
</evidence>
<feature type="domain" description="Metallo-beta-lactamase" evidence="1">
    <location>
        <begin position="20"/>
        <end position="204"/>
    </location>
</feature>
<dbReference type="RefSeq" id="WP_014297493.1">
    <property type="nucleotide sequence ID" value="NC_016751.1"/>
</dbReference>
<dbReference type="PANTHER" id="PTHR13754">
    <property type="entry name" value="METALLO-BETA-LACTAMASE SUPERFAMILY PROTEIN"/>
    <property type="match status" value="1"/>
</dbReference>
<gene>
    <name evidence="2" type="ordered locus">Marpi_2048</name>
</gene>
<dbReference type="Pfam" id="PF23023">
    <property type="entry name" value="Anti-Pycsar_Apyc1"/>
    <property type="match status" value="1"/>
</dbReference>
<dbReference type="Proteomes" id="UP000007161">
    <property type="component" value="Chromosome"/>
</dbReference>
<keyword evidence="3" id="KW-1185">Reference proteome</keyword>
<evidence type="ECO:0000259" key="1">
    <source>
        <dbReference type="SMART" id="SM00849"/>
    </source>
</evidence>
<accession>H2J753</accession>
<dbReference type="eggNOG" id="COG1237">
    <property type="taxonomic scope" value="Bacteria"/>
</dbReference>
<dbReference type="InterPro" id="IPR001279">
    <property type="entry name" value="Metallo-B-lactamas"/>
</dbReference>
<evidence type="ECO:0000313" key="3">
    <source>
        <dbReference type="Proteomes" id="UP000007161"/>
    </source>
</evidence>
<dbReference type="STRING" id="443254.Marpi_2048"/>
<dbReference type="InterPro" id="IPR041712">
    <property type="entry name" value="DHPS-like_MBL-fold"/>
</dbReference>
<dbReference type="SMART" id="SM00849">
    <property type="entry name" value="Lactamase_B"/>
    <property type="match status" value="1"/>
</dbReference>